<dbReference type="GO" id="GO:0016887">
    <property type="term" value="F:ATP hydrolysis activity"/>
    <property type="evidence" value="ECO:0007669"/>
    <property type="project" value="InterPro"/>
</dbReference>
<proteinExistence type="predicted"/>
<dbReference type="Pfam" id="PF00005">
    <property type="entry name" value="ABC_tran"/>
    <property type="match status" value="1"/>
</dbReference>
<dbReference type="Proteomes" id="UP000321523">
    <property type="component" value="Unassembled WGS sequence"/>
</dbReference>
<keyword evidence="3 5" id="KW-0067">ATP-binding</keyword>
<keyword evidence="6" id="KW-1185">Reference proteome</keyword>
<evidence type="ECO:0000313" key="6">
    <source>
        <dbReference type="Proteomes" id="UP000321523"/>
    </source>
</evidence>
<dbReference type="PANTHER" id="PTHR45772:SF2">
    <property type="entry name" value="ABC TRANSPORTER ATP-BINDING PROTEIN"/>
    <property type="match status" value="1"/>
</dbReference>
<dbReference type="InterPro" id="IPR003593">
    <property type="entry name" value="AAA+_ATPase"/>
</dbReference>
<keyword evidence="1" id="KW-0813">Transport</keyword>
<keyword evidence="2" id="KW-0547">Nucleotide-binding</keyword>
<dbReference type="AlphaFoldDB" id="A0A512DYD9"/>
<dbReference type="RefSeq" id="WP_044432469.1">
    <property type="nucleotide sequence ID" value="NZ_BJYZ01000028.1"/>
</dbReference>
<sequence>MTAAVAATAAAPILEIRGVHKVFGALKALDGVDMQVRSGEFHGLIGPNGSGKSTLMKAIAGEHLPTSGTVTFKGGDITRATPSERSRAGMSIKFQITSVLPGLTVYDNVLLATQAREGIGSLLRSSSRRRLHGKVWAALEQFRMLHRADDVASSLSHGEQQWLEIAMAMATGPDLLLLDEPTAGMSIEERRITGELLEPIRGRCAVVIVEHDLDFIREICDVLTVLDQGAVLNSGTIETIQNCEKVRQVYVRRT</sequence>
<evidence type="ECO:0000256" key="3">
    <source>
        <dbReference type="ARBA" id="ARBA00022840"/>
    </source>
</evidence>
<dbReference type="PANTHER" id="PTHR45772">
    <property type="entry name" value="CONSERVED COMPONENT OF ABC TRANSPORTER FOR NATURAL AMINO ACIDS-RELATED"/>
    <property type="match status" value="1"/>
</dbReference>
<dbReference type="SMART" id="SM00382">
    <property type="entry name" value="AAA"/>
    <property type="match status" value="1"/>
</dbReference>
<dbReference type="EMBL" id="BJYZ01000028">
    <property type="protein sequence ID" value="GEO41488.1"/>
    <property type="molecule type" value="Genomic_DNA"/>
</dbReference>
<evidence type="ECO:0000256" key="1">
    <source>
        <dbReference type="ARBA" id="ARBA00022448"/>
    </source>
</evidence>
<evidence type="ECO:0000256" key="2">
    <source>
        <dbReference type="ARBA" id="ARBA00022741"/>
    </source>
</evidence>
<feature type="domain" description="ABC transporter" evidence="4">
    <location>
        <begin position="14"/>
        <end position="253"/>
    </location>
</feature>
<dbReference type="GO" id="GO:0005524">
    <property type="term" value="F:ATP binding"/>
    <property type="evidence" value="ECO:0007669"/>
    <property type="project" value="UniProtKB-KW"/>
</dbReference>
<comment type="caution">
    <text evidence="5">The sequence shown here is derived from an EMBL/GenBank/DDBJ whole genome shotgun (WGS) entry which is preliminary data.</text>
</comment>
<evidence type="ECO:0000313" key="5">
    <source>
        <dbReference type="EMBL" id="GEO41488.1"/>
    </source>
</evidence>
<dbReference type="PROSITE" id="PS50893">
    <property type="entry name" value="ABC_TRANSPORTER_2"/>
    <property type="match status" value="1"/>
</dbReference>
<dbReference type="InterPro" id="IPR027417">
    <property type="entry name" value="P-loop_NTPase"/>
</dbReference>
<dbReference type="SUPFAM" id="SSF52540">
    <property type="entry name" value="P-loop containing nucleoside triphosphate hydrolases"/>
    <property type="match status" value="1"/>
</dbReference>
<reference evidence="5 6" key="1">
    <citation type="submission" date="2019-07" db="EMBL/GenBank/DDBJ databases">
        <title>Whole genome shotgun sequence of Skermanella aerolata NBRC 106429.</title>
        <authorList>
            <person name="Hosoyama A."/>
            <person name="Uohara A."/>
            <person name="Ohji S."/>
            <person name="Ichikawa N."/>
        </authorList>
    </citation>
    <scope>NUCLEOTIDE SEQUENCE [LARGE SCALE GENOMIC DNA]</scope>
    <source>
        <strain evidence="5 6">NBRC 106429</strain>
    </source>
</reference>
<dbReference type="OrthoDB" id="9806726at2"/>
<dbReference type="GO" id="GO:0005886">
    <property type="term" value="C:plasma membrane"/>
    <property type="evidence" value="ECO:0007669"/>
    <property type="project" value="TreeGrafter"/>
</dbReference>
<organism evidence="5 6">
    <name type="scientific">Skermanella aerolata</name>
    <dbReference type="NCBI Taxonomy" id="393310"/>
    <lineage>
        <taxon>Bacteria</taxon>
        <taxon>Pseudomonadati</taxon>
        <taxon>Pseudomonadota</taxon>
        <taxon>Alphaproteobacteria</taxon>
        <taxon>Rhodospirillales</taxon>
        <taxon>Azospirillaceae</taxon>
        <taxon>Skermanella</taxon>
    </lineage>
</organism>
<dbReference type="InterPro" id="IPR051120">
    <property type="entry name" value="ABC_AA/LPS_Transport"/>
</dbReference>
<evidence type="ECO:0000259" key="4">
    <source>
        <dbReference type="PROSITE" id="PS50893"/>
    </source>
</evidence>
<dbReference type="InterPro" id="IPR003439">
    <property type="entry name" value="ABC_transporter-like_ATP-bd"/>
</dbReference>
<dbReference type="Gene3D" id="3.40.50.300">
    <property type="entry name" value="P-loop containing nucleotide triphosphate hydrolases"/>
    <property type="match status" value="1"/>
</dbReference>
<accession>A0A512DYD9</accession>
<protein>
    <submittedName>
        <fullName evidence="5">ABC transporter ATP-binding protein</fullName>
    </submittedName>
</protein>
<gene>
    <name evidence="5" type="ORF">SAE02_56360</name>
</gene>
<dbReference type="CDD" id="cd03219">
    <property type="entry name" value="ABC_Mj1267_LivG_branched"/>
    <property type="match status" value="1"/>
</dbReference>
<name>A0A512DYD9_9PROT</name>